<dbReference type="PANTHER" id="PTHR46096:SF3">
    <property type="entry name" value="PERFORIN-1"/>
    <property type="match status" value="1"/>
</dbReference>
<evidence type="ECO:0000256" key="1">
    <source>
        <dbReference type="ARBA" id="ARBA00004370"/>
    </source>
</evidence>
<keyword evidence="7" id="KW-0472">Membrane</keyword>
<dbReference type="InterPro" id="IPR035892">
    <property type="entry name" value="C2_domain_sf"/>
</dbReference>
<dbReference type="PROSITE" id="PS50004">
    <property type="entry name" value="C2"/>
    <property type="match status" value="1"/>
</dbReference>
<evidence type="ECO:0000313" key="12">
    <source>
        <dbReference type="Proteomes" id="UP000546235"/>
    </source>
</evidence>
<comment type="subcellular location">
    <subcellularLocation>
        <location evidence="1">Membrane</location>
    </subcellularLocation>
    <subcellularLocation>
        <location evidence="2">Secreted</location>
    </subcellularLocation>
</comment>
<feature type="non-terminal residue" evidence="11">
    <location>
        <position position="522"/>
    </location>
</feature>
<evidence type="ECO:0000256" key="5">
    <source>
        <dbReference type="ARBA" id="ARBA00022729"/>
    </source>
</evidence>
<feature type="non-terminal residue" evidence="11">
    <location>
        <position position="1"/>
    </location>
</feature>
<protein>
    <submittedName>
        <fullName evidence="11">PERF protein</fullName>
    </submittedName>
</protein>
<dbReference type="GO" id="GO:0005576">
    <property type="term" value="C:extracellular region"/>
    <property type="evidence" value="ECO:0007669"/>
    <property type="project" value="UniProtKB-SubCell"/>
</dbReference>
<dbReference type="GO" id="GO:0001913">
    <property type="term" value="P:T cell mediated cytotoxicity"/>
    <property type="evidence" value="ECO:0007669"/>
    <property type="project" value="TreeGrafter"/>
</dbReference>
<accession>A0A7K6T7I6</accession>
<dbReference type="Proteomes" id="UP000546235">
    <property type="component" value="Unassembled WGS sequence"/>
</dbReference>
<sequence>LLSLLSLCPPAAPGCHRARGAACAAPQVPGASILGWGLDVTTLSPTTGRVLDVDDAADDVAGDVTCVLCPNPLAGGRRFRLPRGVGGWRAGRRCQQGALLLAGQGALGAVAGGREEVAAGWRLGLGAEVAPGGAGGAVTMAGSRSRAAEFGRSRWREDAVAFVRTGLRCTHYWTSISPRARPSPHFLRSLRSLPPNFTAATAADYAALLAAYGTHYIRGARLGGRLDAVTSVRTCRAAMTGSSLQEVADCLAAEITAGAGAGRAAAMAAACRRARAGNEANATFHEAYDERLVEVEGGRQDGDLLYGQAQARAAWLRSLPARPGLVGADVRPLHAALGPRDPHRAALRAAVGHFIARAALRLNCSCGDAVGSAAGPCGGCSAVPCSRRRGLARLRVTVLGGRGWRGDHFSRTDAYVRVFFGGREARTGTAWNERRPRWAATLDLGTVALAPGARLRLEVWDEDNGWDDDLLGACEAPISALGGGERGAVCFPGTGRLEFGYGVTCGPALGGPYCHDYVPQPP</sequence>
<evidence type="ECO:0000256" key="2">
    <source>
        <dbReference type="ARBA" id="ARBA00004613"/>
    </source>
</evidence>
<dbReference type="SMART" id="SM00457">
    <property type="entry name" value="MACPF"/>
    <property type="match status" value="1"/>
</dbReference>
<dbReference type="Pfam" id="PF01823">
    <property type="entry name" value="MACPF"/>
    <property type="match status" value="1"/>
</dbReference>
<evidence type="ECO:0000259" key="9">
    <source>
        <dbReference type="PROSITE" id="PS50004"/>
    </source>
</evidence>
<feature type="domain" description="C2" evidence="9">
    <location>
        <begin position="377"/>
        <end position="491"/>
    </location>
</feature>
<comment type="similarity">
    <text evidence="3">Belongs to the complement C6/C7/C8/C9 family.</text>
</comment>
<dbReference type="InterPro" id="IPR020864">
    <property type="entry name" value="MACPF"/>
</dbReference>
<dbReference type="GO" id="GO:0051607">
    <property type="term" value="P:defense response to virus"/>
    <property type="evidence" value="ECO:0007669"/>
    <property type="project" value="TreeGrafter"/>
</dbReference>
<dbReference type="GO" id="GO:0016020">
    <property type="term" value="C:membrane"/>
    <property type="evidence" value="ECO:0007669"/>
    <property type="project" value="UniProtKB-SubCell"/>
</dbReference>
<dbReference type="GO" id="GO:0031640">
    <property type="term" value="P:killing of cells of another organism"/>
    <property type="evidence" value="ECO:0007669"/>
    <property type="project" value="UniProtKB-KW"/>
</dbReference>
<dbReference type="SUPFAM" id="SSF49562">
    <property type="entry name" value="C2 domain (Calcium/lipid-binding domain, CaLB)"/>
    <property type="match status" value="1"/>
</dbReference>
<keyword evidence="12" id="KW-1185">Reference proteome</keyword>
<dbReference type="PROSITE" id="PS00279">
    <property type="entry name" value="MACPF_1"/>
    <property type="match status" value="1"/>
</dbReference>
<proteinExistence type="inferred from homology"/>
<dbReference type="SMART" id="SM00239">
    <property type="entry name" value="C2"/>
    <property type="match status" value="1"/>
</dbReference>
<reference evidence="11 12" key="1">
    <citation type="submission" date="2019-09" db="EMBL/GenBank/DDBJ databases">
        <title>Bird 10,000 Genomes (B10K) Project - Family phase.</title>
        <authorList>
            <person name="Zhang G."/>
        </authorList>
    </citation>
    <scope>NUCLEOTIDE SEQUENCE [LARGE SCALE GENOMIC DNA]</scope>
    <source>
        <strain evidence="11">OUT-0007</strain>
        <tissue evidence="11">Blood</tissue>
    </source>
</reference>
<keyword evidence="8" id="KW-1015">Disulfide bond</keyword>
<keyword evidence="5" id="KW-0732">Signal</keyword>
<dbReference type="Pfam" id="PF00168">
    <property type="entry name" value="C2"/>
    <property type="match status" value="1"/>
</dbReference>
<keyword evidence="4" id="KW-0964">Secreted</keyword>
<evidence type="ECO:0000256" key="7">
    <source>
        <dbReference type="ARBA" id="ARBA00023136"/>
    </source>
</evidence>
<dbReference type="GO" id="GO:0022829">
    <property type="term" value="F:wide pore channel activity"/>
    <property type="evidence" value="ECO:0007669"/>
    <property type="project" value="TreeGrafter"/>
</dbReference>
<dbReference type="PROSITE" id="PS51412">
    <property type="entry name" value="MACPF_2"/>
    <property type="match status" value="1"/>
</dbReference>
<name>A0A7K6T7I6_CALNI</name>
<dbReference type="AlphaFoldDB" id="A0A7K6T7I6"/>
<keyword evidence="6" id="KW-0204">Cytolysis</keyword>
<gene>
    <name evidence="11" type="primary">Prf1</name>
    <name evidence="11" type="ORF">CALNIC_R10294</name>
</gene>
<dbReference type="InterPro" id="IPR020863">
    <property type="entry name" value="MACPF_CS"/>
</dbReference>
<dbReference type="PANTHER" id="PTHR46096">
    <property type="entry name" value="PERFORIN-1"/>
    <property type="match status" value="1"/>
</dbReference>
<dbReference type="InterPro" id="IPR000008">
    <property type="entry name" value="C2_dom"/>
</dbReference>
<dbReference type="InterPro" id="IPR052784">
    <property type="entry name" value="Perforin-1_pore-forming"/>
</dbReference>
<dbReference type="Gene3D" id="2.60.40.150">
    <property type="entry name" value="C2 domain"/>
    <property type="match status" value="1"/>
</dbReference>
<evidence type="ECO:0000259" key="10">
    <source>
        <dbReference type="PROSITE" id="PS51412"/>
    </source>
</evidence>
<evidence type="ECO:0000313" key="11">
    <source>
        <dbReference type="EMBL" id="NWX06612.1"/>
    </source>
</evidence>
<dbReference type="EMBL" id="VZSB01002479">
    <property type="protein sequence ID" value="NWX06612.1"/>
    <property type="molecule type" value="Genomic_DNA"/>
</dbReference>
<evidence type="ECO:0000256" key="4">
    <source>
        <dbReference type="ARBA" id="ARBA00022525"/>
    </source>
</evidence>
<feature type="domain" description="MACPF" evidence="10">
    <location>
        <begin position="16"/>
        <end position="362"/>
    </location>
</feature>
<organism evidence="11 12">
    <name type="scientific">Caloenas nicobarica</name>
    <name type="common">Nicobar pigeon</name>
    <dbReference type="NCBI Taxonomy" id="187106"/>
    <lineage>
        <taxon>Eukaryota</taxon>
        <taxon>Metazoa</taxon>
        <taxon>Chordata</taxon>
        <taxon>Craniata</taxon>
        <taxon>Vertebrata</taxon>
        <taxon>Euteleostomi</taxon>
        <taxon>Archelosauria</taxon>
        <taxon>Archosauria</taxon>
        <taxon>Dinosauria</taxon>
        <taxon>Saurischia</taxon>
        <taxon>Theropoda</taxon>
        <taxon>Coelurosauria</taxon>
        <taxon>Aves</taxon>
        <taxon>Neognathae</taxon>
        <taxon>Neoaves</taxon>
        <taxon>Columbimorphae</taxon>
        <taxon>Columbiformes</taxon>
        <taxon>Columbidae</taxon>
        <taxon>Caloenas</taxon>
    </lineage>
</organism>
<evidence type="ECO:0000256" key="3">
    <source>
        <dbReference type="ARBA" id="ARBA00009214"/>
    </source>
</evidence>
<evidence type="ECO:0000256" key="6">
    <source>
        <dbReference type="ARBA" id="ARBA00022852"/>
    </source>
</evidence>
<evidence type="ECO:0000256" key="8">
    <source>
        <dbReference type="ARBA" id="ARBA00023157"/>
    </source>
</evidence>
<comment type="caution">
    <text evidence="11">The sequence shown here is derived from an EMBL/GenBank/DDBJ whole genome shotgun (WGS) entry which is preliminary data.</text>
</comment>
<dbReference type="GO" id="GO:0001771">
    <property type="term" value="P:immunological synapse formation"/>
    <property type="evidence" value="ECO:0007669"/>
    <property type="project" value="TreeGrafter"/>
</dbReference>